<reference evidence="3" key="1">
    <citation type="submission" date="2020-11" db="EMBL/GenBank/DDBJ databases">
        <authorList>
            <person name="Koelle M."/>
            <person name="Horta M.A.C."/>
            <person name="Nowrousian M."/>
            <person name="Ohm R.A."/>
            <person name="Benz P."/>
            <person name="Pilgard A."/>
        </authorList>
    </citation>
    <scope>NUCLEOTIDE SEQUENCE</scope>
    <source>
        <strain evidence="3">FPRL280</strain>
    </source>
</reference>
<evidence type="ECO:0000313" key="3">
    <source>
        <dbReference type="EMBL" id="KAF9815973.1"/>
    </source>
</evidence>
<name>A0A8H7P401_9APHY</name>
<sequence length="478" mass="51313">MTSSDSVVIGALVLARHGDRYGFYQDPETYTVTATNITPLGEQEEWQLGNLLRSIYLNASSPSYIQGISPIGSTFNVRQVEVYADDSGIDSVIMDSCAAAVQGLWQPTPLENITLANGSTITSPLGGYQYVPINSVDPDTDYTLEGFTDCNTLTQKTTEFYNSTMFKQMASENAAFLQDLVPYVGGRSVQLSNMIFDYMNTQSIHNATFLNLLPTGYLEKARILVNWHEYNIFSDPSFTGVGNVAFQTMLPGVIDALDRIANASDPLKLGYYTINYKPLLSMFNMTGVVNSGELPAALVDYAAAVVLEVRQTSGSSEPLIRFQFKNGTAEEDFSTYSMVFDGWDGSGDVPMSTFLSAFGPAAINTTADWCNVCGQTTLRGCSEALAAAADANVHSVHQKITPVGAGFLGAGLTAAVMLMGLGALLLLGVLTLGAGKFRRRSVGQRGTPSGSMVGDHKSRPGDVELAGPPSEVTELYSF</sequence>
<evidence type="ECO:0008006" key="5">
    <source>
        <dbReference type="Google" id="ProtNLM"/>
    </source>
</evidence>
<feature type="transmembrane region" description="Helical" evidence="2">
    <location>
        <begin position="407"/>
        <end position="430"/>
    </location>
</feature>
<keyword evidence="2" id="KW-1133">Transmembrane helix</keyword>
<reference evidence="3" key="2">
    <citation type="journal article" name="Front. Microbiol.">
        <title>Degradative Capacity of Two Strains of Rhodonia placenta: From Phenotype to Genotype.</title>
        <authorList>
            <person name="Kolle M."/>
            <person name="Horta M.A.C."/>
            <person name="Nowrousian M."/>
            <person name="Ohm R.A."/>
            <person name="Benz J.P."/>
            <person name="Pilgard A."/>
        </authorList>
    </citation>
    <scope>NUCLEOTIDE SEQUENCE</scope>
    <source>
        <strain evidence="3">FPRL280</strain>
    </source>
</reference>
<dbReference type="SUPFAM" id="SSF53254">
    <property type="entry name" value="Phosphoglycerate mutase-like"/>
    <property type="match status" value="1"/>
</dbReference>
<feature type="region of interest" description="Disordered" evidence="1">
    <location>
        <begin position="440"/>
        <end position="469"/>
    </location>
</feature>
<comment type="caution">
    <text evidence="3">The sequence shown here is derived from an EMBL/GenBank/DDBJ whole genome shotgun (WGS) entry which is preliminary data.</text>
</comment>
<keyword evidence="2" id="KW-0472">Membrane</keyword>
<organism evidence="3 4">
    <name type="scientific">Rhodonia placenta</name>
    <dbReference type="NCBI Taxonomy" id="104341"/>
    <lineage>
        <taxon>Eukaryota</taxon>
        <taxon>Fungi</taxon>
        <taxon>Dikarya</taxon>
        <taxon>Basidiomycota</taxon>
        <taxon>Agaricomycotina</taxon>
        <taxon>Agaricomycetes</taxon>
        <taxon>Polyporales</taxon>
        <taxon>Adustoporiaceae</taxon>
        <taxon>Rhodonia</taxon>
    </lineage>
</organism>
<dbReference type="InterPro" id="IPR029033">
    <property type="entry name" value="His_PPase_superfam"/>
</dbReference>
<proteinExistence type="predicted"/>
<evidence type="ECO:0000313" key="4">
    <source>
        <dbReference type="Proteomes" id="UP000639403"/>
    </source>
</evidence>
<evidence type="ECO:0000256" key="2">
    <source>
        <dbReference type="SAM" id="Phobius"/>
    </source>
</evidence>
<dbReference type="AlphaFoldDB" id="A0A8H7P401"/>
<dbReference type="Proteomes" id="UP000639403">
    <property type="component" value="Unassembled WGS sequence"/>
</dbReference>
<gene>
    <name evidence="3" type="ORF">IEO21_04300</name>
</gene>
<accession>A0A8H7P401</accession>
<protein>
    <recommendedName>
        <fullName evidence="5">Phosphoglycerate mutase-like protein</fullName>
    </recommendedName>
</protein>
<dbReference type="PANTHER" id="PTHR11567:SF142">
    <property type="entry name" value="PHOSPHOGLYCERATE MUTASE-LIKE PROTEIN"/>
    <property type="match status" value="1"/>
</dbReference>
<dbReference type="InterPro" id="IPR050645">
    <property type="entry name" value="Histidine_acid_phosphatase"/>
</dbReference>
<keyword evidence="2" id="KW-0812">Transmembrane</keyword>
<dbReference type="EMBL" id="JADOXO010000062">
    <property type="protein sequence ID" value="KAF9815973.1"/>
    <property type="molecule type" value="Genomic_DNA"/>
</dbReference>
<dbReference type="Gene3D" id="3.40.50.1240">
    <property type="entry name" value="Phosphoglycerate mutase-like"/>
    <property type="match status" value="1"/>
</dbReference>
<dbReference type="PANTHER" id="PTHR11567">
    <property type="entry name" value="ACID PHOSPHATASE-RELATED"/>
    <property type="match status" value="1"/>
</dbReference>
<evidence type="ECO:0000256" key="1">
    <source>
        <dbReference type="SAM" id="MobiDB-lite"/>
    </source>
</evidence>
<dbReference type="GO" id="GO:0016791">
    <property type="term" value="F:phosphatase activity"/>
    <property type="evidence" value="ECO:0007669"/>
    <property type="project" value="TreeGrafter"/>
</dbReference>